<accession>A0A0X2NMJ0</accession>
<keyword evidence="14" id="KW-0029">Amino-acid transport</keyword>
<dbReference type="InterPro" id="IPR050277">
    <property type="entry name" value="Sodium:Solute_Symporter"/>
</dbReference>
<feature type="transmembrane region" description="Helical" evidence="14">
    <location>
        <begin position="160"/>
        <end position="181"/>
    </location>
</feature>
<dbReference type="AlphaFoldDB" id="A0A0X2NMJ0"/>
<evidence type="ECO:0000256" key="10">
    <source>
        <dbReference type="ARBA" id="ARBA00023136"/>
    </source>
</evidence>
<keyword evidence="11 14" id="KW-0739">Sodium transport</keyword>
<dbReference type="Proteomes" id="UP000182498">
    <property type="component" value="Unassembled WGS sequence"/>
</dbReference>
<dbReference type="GO" id="GO:0005298">
    <property type="term" value="F:proline:sodium symporter activity"/>
    <property type="evidence" value="ECO:0007669"/>
    <property type="project" value="UniProtKB-UniRule"/>
</dbReference>
<keyword evidence="8 14" id="KW-0915">Sodium</keyword>
<keyword evidence="5 14" id="KW-0812">Transmembrane</keyword>
<evidence type="ECO:0000256" key="8">
    <source>
        <dbReference type="ARBA" id="ARBA00023053"/>
    </source>
</evidence>
<dbReference type="PROSITE" id="PS50283">
    <property type="entry name" value="NA_SOLUT_SYMP_3"/>
    <property type="match status" value="1"/>
</dbReference>
<proteinExistence type="inferred from homology"/>
<keyword evidence="10 14" id="KW-0472">Membrane</keyword>
<organism evidence="15 16">
    <name type="scientific">Corynebacterium variabile</name>
    <dbReference type="NCBI Taxonomy" id="1727"/>
    <lineage>
        <taxon>Bacteria</taxon>
        <taxon>Bacillati</taxon>
        <taxon>Actinomycetota</taxon>
        <taxon>Actinomycetes</taxon>
        <taxon>Mycobacteriales</taxon>
        <taxon>Corynebacteriaceae</taxon>
        <taxon>Corynebacterium</taxon>
    </lineage>
</organism>
<feature type="transmembrane region" description="Helical" evidence="14">
    <location>
        <begin position="188"/>
        <end position="207"/>
    </location>
</feature>
<feature type="transmembrane region" description="Helical" evidence="14">
    <location>
        <begin position="414"/>
        <end position="433"/>
    </location>
</feature>
<keyword evidence="9 14" id="KW-0406">Ion transport</keyword>
<dbReference type="PANTHER" id="PTHR48086">
    <property type="entry name" value="SODIUM/PROLINE SYMPORTER-RELATED"/>
    <property type="match status" value="1"/>
</dbReference>
<gene>
    <name evidence="15" type="ORF">CVAR292_01376</name>
</gene>
<feature type="transmembrane region" description="Helical" evidence="14">
    <location>
        <begin position="470"/>
        <end position="489"/>
    </location>
</feature>
<dbReference type="InterPro" id="IPR011851">
    <property type="entry name" value="Na/Pro_symporter"/>
</dbReference>
<protein>
    <recommendedName>
        <fullName evidence="14">Sodium/proline symporter</fullName>
    </recommendedName>
    <alternativeName>
        <fullName evidence="14">Proline permease</fullName>
    </alternativeName>
</protein>
<feature type="transmembrane region" description="Helical" evidence="14">
    <location>
        <begin position="6"/>
        <end position="29"/>
    </location>
</feature>
<evidence type="ECO:0000256" key="9">
    <source>
        <dbReference type="ARBA" id="ARBA00023065"/>
    </source>
</evidence>
<evidence type="ECO:0000256" key="13">
    <source>
        <dbReference type="RuleBase" id="RU362091"/>
    </source>
</evidence>
<sequence length="537" mass="57798">MSDHTWFIIAMVIYLIAMLSIGVWSYLQTDEYEDYMVGGRGLHPFVAALSAGASDMSGWLLMGLPGALFVSGFSEIWIAIGLLIGCWCNWKLVAPRLRSYTEIANNSITIPSFLENRLRDKSHTLRILSGVIILVFFVFYVASGMVAGGRYFESSFDGDYLTGLAIIGAVTVLYTFVGGFLAVSYTDVVQGSMMFLALILVPTFAILNVDNPGDIFTFQLDNNYGDAANEIAANSGWFNPVSGVGFVTIVSGLAWGLGYFGQPHVIVRFMAMRKPSDATAGRRWGVGWMGLCLVGSVFIAIIGPAFFAQNGDASFSDITNYETNFLDIAKVVFHPLIAGLILTAVLAAIMSTVSSQLLVVASALIEDIYAGLINKSATDNTLKNLSRAMIIIVAIIAALVALDPDSAILGLVQFAWAGFGASFGPVVVAALFWRRLNVPGAVAGMAAGAAVAFIWGGLPQFNVMDKPFGLYEMIPGVIINILVMVIVTLNTREPDEEVVTEFDEATRLARLAESDKNLDIASARDKILAEDGKTVTR</sequence>
<dbReference type="GO" id="GO:0015824">
    <property type="term" value="P:proline transport"/>
    <property type="evidence" value="ECO:0007669"/>
    <property type="project" value="UniProtKB-UniRule"/>
</dbReference>
<dbReference type="InterPro" id="IPR038377">
    <property type="entry name" value="Na/Glc_symporter_sf"/>
</dbReference>
<reference evidence="16" key="1">
    <citation type="submission" date="2015-11" db="EMBL/GenBank/DDBJ databases">
        <authorList>
            <person name="Dugat-Bony E."/>
        </authorList>
    </citation>
    <scope>NUCLEOTIDE SEQUENCE [LARGE SCALE GENOMIC DNA]</scope>
    <source>
        <strain evidence="16">Mu292</strain>
    </source>
</reference>
<feature type="transmembrane region" description="Helical" evidence="14">
    <location>
        <begin position="440"/>
        <end position="458"/>
    </location>
</feature>
<dbReference type="NCBIfam" id="TIGR02121">
    <property type="entry name" value="Na_Pro_sym"/>
    <property type="match status" value="1"/>
</dbReference>
<feature type="transmembrane region" description="Helical" evidence="14">
    <location>
        <begin position="385"/>
        <end position="402"/>
    </location>
</feature>
<dbReference type="OrthoDB" id="9789704at2"/>
<feature type="transmembrane region" description="Helical" evidence="14">
    <location>
        <begin position="127"/>
        <end position="148"/>
    </location>
</feature>
<dbReference type="RefSeq" id="WP_073883985.1">
    <property type="nucleotide sequence ID" value="NZ_FAUH01000008.1"/>
</dbReference>
<evidence type="ECO:0000256" key="14">
    <source>
        <dbReference type="RuleBase" id="RU366012"/>
    </source>
</evidence>
<evidence type="ECO:0000256" key="12">
    <source>
        <dbReference type="ARBA" id="ARBA00033708"/>
    </source>
</evidence>
<evidence type="ECO:0000256" key="11">
    <source>
        <dbReference type="ARBA" id="ARBA00023201"/>
    </source>
</evidence>
<keyword evidence="3 14" id="KW-0813">Transport</keyword>
<evidence type="ECO:0000256" key="3">
    <source>
        <dbReference type="ARBA" id="ARBA00022448"/>
    </source>
</evidence>
<keyword evidence="4 14" id="KW-1003">Cell membrane</keyword>
<dbReference type="CDD" id="cd11475">
    <property type="entry name" value="SLC5sbd_PutP"/>
    <property type="match status" value="1"/>
</dbReference>
<evidence type="ECO:0000256" key="6">
    <source>
        <dbReference type="ARBA" id="ARBA00022847"/>
    </source>
</evidence>
<evidence type="ECO:0000256" key="7">
    <source>
        <dbReference type="ARBA" id="ARBA00022989"/>
    </source>
</evidence>
<dbReference type="GO" id="GO:0005886">
    <property type="term" value="C:plasma membrane"/>
    <property type="evidence" value="ECO:0007669"/>
    <property type="project" value="UniProtKB-SubCell"/>
</dbReference>
<dbReference type="Gene3D" id="1.20.1730.10">
    <property type="entry name" value="Sodium/glucose cotransporter"/>
    <property type="match status" value="1"/>
</dbReference>
<evidence type="ECO:0000313" key="16">
    <source>
        <dbReference type="Proteomes" id="UP000182498"/>
    </source>
</evidence>
<comment type="function">
    <text evidence="14">Catalyzes the sodium-dependent uptake of extracellular L-proline.</text>
</comment>
<feature type="transmembrane region" description="Helical" evidence="14">
    <location>
        <begin position="288"/>
        <end position="307"/>
    </location>
</feature>
<dbReference type="GO" id="GO:0015193">
    <property type="term" value="F:L-proline transmembrane transporter activity"/>
    <property type="evidence" value="ECO:0007669"/>
    <property type="project" value="TreeGrafter"/>
</dbReference>
<feature type="transmembrane region" description="Helical" evidence="14">
    <location>
        <begin position="336"/>
        <end position="365"/>
    </location>
</feature>
<evidence type="ECO:0000313" key="15">
    <source>
        <dbReference type="EMBL" id="CUU66039.1"/>
    </source>
</evidence>
<keyword evidence="7 14" id="KW-1133">Transmembrane helix</keyword>
<dbReference type="InterPro" id="IPR001734">
    <property type="entry name" value="Na/solute_symporter"/>
</dbReference>
<evidence type="ECO:0000256" key="2">
    <source>
        <dbReference type="ARBA" id="ARBA00006434"/>
    </source>
</evidence>
<name>A0A0X2NMJ0_9CORY</name>
<feature type="transmembrane region" description="Helical" evidence="14">
    <location>
        <begin position="68"/>
        <end position="90"/>
    </location>
</feature>
<keyword evidence="6 14" id="KW-0769">Symport</keyword>
<feature type="transmembrane region" description="Helical" evidence="14">
    <location>
        <begin position="244"/>
        <end position="267"/>
    </location>
</feature>
<evidence type="ECO:0000256" key="4">
    <source>
        <dbReference type="ARBA" id="ARBA00022475"/>
    </source>
</evidence>
<dbReference type="Pfam" id="PF00474">
    <property type="entry name" value="SSF"/>
    <property type="match status" value="1"/>
</dbReference>
<dbReference type="GO" id="GO:0031402">
    <property type="term" value="F:sodium ion binding"/>
    <property type="evidence" value="ECO:0007669"/>
    <property type="project" value="UniProtKB-UniRule"/>
</dbReference>
<comment type="catalytic activity">
    <reaction evidence="12">
        <text>L-proline(in) + Na(+)(in) = L-proline(out) + Na(+)(out)</text>
        <dbReference type="Rhea" id="RHEA:28967"/>
        <dbReference type="ChEBI" id="CHEBI:29101"/>
        <dbReference type="ChEBI" id="CHEBI:60039"/>
    </reaction>
</comment>
<comment type="similarity">
    <text evidence="2 13">Belongs to the sodium:solute symporter (SSF) (TC 2.A.21) family.</text>
</comment>
<evidence type="ECO:0000256" key="5">
    <source>
        <dbReference type="ARBA" id="ARBA00022692"/>
    </source>
</evidence>
<dbReference type="EMBL" id="FAUH01000008">
    <property type="protein sequence ID" value="CUU66039.1"/>
    <property type="molecule type" value="Genomic_DNA"/>
</dbReference>
<evidence type="ECO:0000256" key="1">
    <source>
        <dbReference type="ARBA" id="ARBA00004651"/>
    </source>
</evidence>
<dbReference type="PANTHER" id="PTHR48086:SF3">
    <property type="entry name" value="SODIUM_PROLINE SYMPORTER"/>
    <property type="match status" value="1"/>
</dbReference>
<dbReference type="NCBIfam" id="TIGR00813">
    <property type="entry name" value="sss"/>
    <property type="match status" value="1"/>
</dbReference>
<keyword evidence="16" id="KW-1185">Reference proteome</keyword>
<comment type="subcellular location">
    <subcellularLocation>
        <location evidence="1 14">Cell membrane</location>
        <topology evidence="1 14">Multi-pass membrane protein</topology>
    </subcellularLocation>
</comment>